<protein>
    <submittedName>
        <fullName evidence="10">Pseudouridine synthase</fullName>
    </submittedName>
</protein>
<dbReference type="EMBL" id="BDRX01000078">
    <property type="protein sequence ID" value="GBF96339.1"/>
    <property type="molecule type" value="Genomic_DNA"/>
</dbReference>
<proteinExistence type="inferred from homology"/>
<dbReference type="SUPFAM" id="SSF88697">
    <property type="entry name" value="PUA domain-like"/>
    <property type="match status" value="1"/>
</dbReference>
<dbReference type="Gene3D" id="2.30.130.10">
    <property type="entry name" value="PUA domain"/>
    <property type="match status" value="1"/>
</dbReference>
<keyword evidence="11" id="KW-1185">Reference proteome</keyword>
<accession>A0A2V0P9U5</accession>
<dbReference type="PANTHER" id="PTHR42873">
    <property type="entry name" value="RIBOSOMAL RNA LARGE SUBUNIT METHYLTRANSFERASE"/>
    <property type="match status" value="1"/>
</dbReference>
<dbReference type="CDD" id="cd11572">
    <property type="entry name" value="RlmI_M_like"/>
    <property type="match status" value="1"/>
</dbReference>
<dbReference type="Gene3D" id="3.40.50.150">
    <property type="entry name" value="Vaccinia Virus protein VP39"/>
    <property type="match status" value="1"/>
</dbReference>
<keyword evidence="6" id="KW-0949">S-adenosyl-L-methionine</keyword>
<evidence type="ECO:0000259" key="9">
    <source>
        <dbReference type="SMART" id="SM00359"/>
    </source>
</evidence>
<dbReference type="Proteomes" id="UP000247498">
    <property type="component" value="Unassembled WGS sequence"/>
</dbReference>
<dbReference type="SUPFAM" id="SSF53335">
    <property type="entry name" value="S-adenosyl-L-methionine-dependent methyltransferases"/>
    <property type="match status" value="1"/>
</dbReference>
<dbReference type="SMART" id="SM00359">
    <property type="entry name" value="PUA"/>
    <property type="match status" value="1"/>
</dbReference>
<dbReference type="InterPro" id="IPR041532">
    <property type="entry name" value="RlmI-like_PUA"/>
</dbReference>
<dbReference type="InterPro" id="IPR015947">
    <property type="entry name" value="PUA-like_sf"/>
</dbReference>
<evidence type="ECO:0000313" key="10">
    <source>
        <dbReference type="EMBL" id="GBF96339.1"/>
    </source>
</evidence>
<organism evidence="10 11">
    <name type="scientific">Raphidocelis subcapitata</name>
    <dbReference type="NCBI Taxonomy" id="307507"/>
    <lineage>
        <taxon>Eukaryota</taxon>
        <taxon>Viridiplantae</taxon>
        <taxon>Chlorophyta</taxon>
        <taxon>core chlorophytes</taxon>
        <taxon>Chlorophyceae</taxon>
        <taxon>CS clade</taxon>
        <taxon>Sphaeropleales</taxon>
        <taxon>Selenastraceae</taxon>
        <taxon>Raphidocelis</taxon>
    </lineage>
</organism>
<evidence type="ECO:0000256" key="2">
    <source>
        <dbReference type="ARBA" id="ARBA00022490"/>
    </source>
</evidence>
<gene>
    <name evidence="10" type="ORF">Rsub_09409</name>
</gene>
<dbReference type="PANTHER" id="PTHR42873:SF1">
    <property type="entry name" value="S-ADENOSYLMETHIONINE-DEPENDENT METHYLTRANSFERASE DOMAIN-CONTAINING PROTEIN"/>
    <property type="match status" value="1"/>
</dbReference>
<dbReference type="PROSITE" id="PS50890">
    <property type="entry name" value="PUA"/>
    <property type="match status" value="1"/>
</dbReference>
<dbReference type="STRING" id="307507.A0A2V0P9U5"/>
<comment type="subcellular location">
    <subcellularLocation>
        <location evidence="1">Cytoplasm</location>
    </subcellularLocation>
</comment>
<dbReference type="InterPro" id="IPR029063">
    <property type="entry name" value="SAM-dependent_MTases_sf"/>
</dbReference>
<dbReference type="GO" id="GO:0008168">
    <property type="term" value="F:methyltransferase activity"/>
    <property type="evidence" value="ECO:0007669"/>
    <property type="project" value="UniProtKB-KW"/>
</dbReference>
<comment type="caution">
    <text evidence="10">The sequence shown here is derived from an EMBL/GenBank/DDBJ whole genome shotgun (WGS) entry which is preliminary data.</text>
</comment>
<keyword evidence="3" id="KW-0698">rRNA processing</keyword>
<dbReference type="InterPro" id="IPR036974">
    <property type="entry name" value="PUA_sf"/>
</dbReference>
<dbReference type="AlphaFoldDB" id="A0A2V0P9U5"/>
<dbReference type="CDD" id="cd21153">
    <property type="entry name" value="PUA_RlmI"/>
    <property type="match status" value="1"/>
</dbReference>
<dbReference type="GO" id="GO:0005737">
    <property type="term" value="C:cytoplasm"/>
    <property type="evidence" value="ECO:0007669"/>
    <property type="project" value="UniProtKB-SubCell"/>
</dbReference>
<dbReference type="GO" id="GO:0032259">
    <property type="term" value="P:methylation"/>
    <property type="evidence" value="ECO:0007669"/>
    <property type="project" value="UniProtKB-KW"/>
</dbReference>
<evidence type="ECO:0000313" key="11">
    <source>
        <dbReference type="Proteomes" id="UP000247498"/>
    </source>
</evidence>
<reference evidence="10 11" key="1">
    <citation type="journal article" date="2018" name="Sci. Rep.">
        <title>Raphidocelis subcapitata (=Pseudokirchneriella subcapitata) provides an insight into genome evolution and environmental adaptations in the Sphaeropleales.</title>
        <authorList>
            <person name="Suzuki S."/>
            <person name="Yamaguchi H."/>
            <person name="Nakajima N."/>
            <person name="Kawachi M."/>
        </authorList>
    </citation>
    <scope>NUCLEOTIDE SEQUENCE [LARGE SCALE GENOMIC DNA]</scope>
    <source>
        <strain evidence="10 11">NIES-35</strain>
    </source>
</reference>
<evidence type="ECO:0000256" key="3">
    <source>
        <dbReference type="ARBA" id="ARBA00022552"/>
    </source>
</evidence>
<dbReference type="InParanoid" id="A0A2V0P9U5"/>
<dbReference type="InterPro" id="IPR019614">
    <property type="entry name" value="SAM-dep_methyl-trfase"/>
</dbReference>
<dbReference type="GO" id="GO:0006364">
    <property type="term" value="P:rRNA processing"/>
    <property type="evidence" value="ECO:0007669"/>
    <property type="project" value="UniProtKB-KW"/>
</dbReference>
<dbReference type="Pfam" id="PF17785">
    <property type="entry name" value="PUA_3"/>
    <property type="match status" value="1"/>
</dbReference>
<dbReference type="CDD" id="cd02440">
    <property type="entry name" value="AdoMet_MTases"/>
    <property type="match status" value="1"/>
</dbReference>
<dbReference type="GO" id="GO:0003723">
    <property type="term" value="F:RNA binding"/>
    <property type="evidence" value="ECO:0007669"/>
    <property type="project" value="UniProtKB-KW"/>
</dbReference>
<evidence type="ECO:0000256" key="8">
    <source>
        <dbReference type="ARBA" id="ARBA00038091"/>
    </source>
</evidence>
<dbReference type="Gene3D" id="3.30.750.80">
    <property type="entry name" value="RNA methyltransferase domain (HRMD) like"/>
    <property type="match status" value="1"/>
</dbReference>
<keyword evidence="4" id="KW-0489">Methyltransferase</keyword>
<evidence type="ECO:0000256" key="1">
    <source>
        <dbReference type="ARBA" id="ARBA00004496"/>
    </source>
</evidence>
<evidence type="ECO:0000256" key="4">
    <source>
        <dbReference type="ARBA" id="ARBA00022603"/>
    </source>
</evidence>
<keyword evidence="2" id="KW-0963">Cytoplasm</keyword>
<evidence type="ECO:0000256" key="7">
    <source>
        <dbReference type="ARBA" id="ARBA00022884"/>
    </source>
</evidence>
<comment type="similarity">
    <text evidence="8">Belongs to the methyltransferase superfamily. RlmI family.</text>
</comment>
<keyword evidence="5" id="KW-0808">Transferase</keyword>
<dbReference type="InterPro" id="IPR002478">
    <property type="entry name" value="PUA"/>
</dbReference>
<sequence>MGLLAAETAGAARPVHLVLTRDRVRALKAGSPWLYADALRELPPARPGAMALVKTKDGEIVCKGLYDPGSAIAFRAVAVRERRLDDALLAARLERAVALRERLFEGADTDGYRLVNGEGDGLPGLVIDRYATSAVVKLDGAGPAGFYDAGGVAAAGEGSRGAVLWGAAPTAPVVFRENGIRFEADLVAGQKTAFFLDQRDNRQRAARFARGRRVLNLFSYTGGFSVAAGAAGAAHVTSVDIAAPAIASAGANWALNGLDPGAHAGVAADAFEFLEAAAAAKEAWDVVIVDPPSFAPNKQSVPKATASYERVFARAASVTAPGGILALSSCSSHIDSQLFEQARTRAHALLRLCPFPFGFGGGAGRGCRGGRGPRSRICSSALGRARRSASVLGAYGQPEDHPYPAACPELRYLKFTACALD</sequence>
<name>A0A2V0P9U5_9CHLO</name>
<evidence type="ECO:0000256" key="6">
    <source>
        <dbReference type="ARBA" id="ARBA00022691"/>
    </source>
</evidence>
<feature type="domain" description="PUA" evidence="9">
    <location>
        <begin position="15"/>
        <end position="98"/>
    </location>
</feature>
<keyword evidence="7" id="KW-0694">RNA-binding</keyword>
<dbReference type="OrthoDB" id="269872at2759"/>
<dbReference type="Pfam" id="PF10672">
    <property type="entry name" value="Methyltrans_SAM"/>
    <property type="match status" value="1"/>
</dbReference>
<evidence type="ECO:0000256" key="5">
    <source>
        <dbReference type="ARBA" id="ARBA00022679"/>
    </source>
</evidence>